<dbReference type="PATRIC" id="fig|344882.3.peg.2313"/>
<comment type="caution">
    <text evidence="2">The sequence shown here is derived from an EMBL/GenBank/DDBJ whole genome shotgun (WGS) entry which is preliminary data.</text>
</comment>
<dbReference type="GO" id="GO:0016746">
    <property type="term" value="F:acyltransferase activity"/>
    <property type="evidence" value="ECO:0007669"/>
    <property type="project" value="InterPro"/>
</dbReference>
<organism evidence="2 3">
    <name type="scientific">Pseudoxanthomonas dokdonensis</name>
    <dbReference type="NCBI Taxonomy" id="344882"/>
    <lineage>
        <taxon>Bacteria</taxon>
        <taxon>Pseudomonadati</taxon>
        <taxon>Pseudomonadota</taxon>
        <taxon>Gammaproteobacteria</taxon>
        <taxon>Lysobacterales</taxon>
        <taxon>Lysobacteraceae</taxon>
        <taxon>Pseudoxanthomonas</taxon>
    </lineage>
</organism>
<name>A0A0R0CNX1_9GAMM</name>
<keyword evidence="3" id="KW-1185">Reference proteome</keyword>
<dbReference type="Proteomes" id="UP000052052">
    <property type="component" value="Unassembled WGS sequence"/>
</dbReference>
<dbReference type="SUPFAM" id="SSF53901">
    <property type="entry name" value="Thiolase-like"/>
    <property type="match status" value="1"/>
</dbReference>
<evidence type="ECO:0000313" key="2">
    <source>
        <dbReference type="EMBL" id="KRG71216.1"/>
    </source>
</evidence>
<dbReference type="EMBL" id="LDJL01000004">
    <property type="protein sequence ID" value="KRG71216.1"/>
    <property type="molecule type" value="Genomic_DNA"/>
</dbReference>
<dbReference type="InterPro" id="IPR016039">
    <property type="entry name" value="Thiolase-like"/>
</dbReference>
<sequence>MNIDFVVNRWAAWAPGVQTQAQWQAWAQAPWLPVGDDSPALSEVAPMQRRRIERLGRMAIQTAYWCQSAARDDLPMIFASRHGDVAGSLRLLESLVSEQALSPTGFGLSVHNAIAALYSIIENRTGNYLAVAGGAATPEVAMVEAAGLLADGADEVMVVCYDASLPDLYADFAEEPSAFHAWCWQVAAGDGSDAIGLSCGAGQASTEAPSALLPHNLDVLRWWLSGDRLLQARADASHWQWQRHG</sequence>
<dbReference type="AlphaFoldDB" id="A0A0R0CNX1"/>
<reference evidence="2 3" key="1">
    <citation type="submission" date="2015-05" db="EMBL/GenBank/DDBJ databases">
        <title>Genome sequencing and analysis of members of genus Stenotrophomonas.</title>
        <authorList>
            <person name="Patil P.P."/>
            <person name="Midha S."/>
            <person name="Patil P.B."/>
        </authorList>
    </citation>
    <scope>NUCLEOTIDE SEQUENCE [LARGE SCALE GENOMIC DNA]</scope>
    <source>
        <strain evidence="2 3">DSM 21858</strain>
    </source>
</reference>
<proteinExistence type="predicted"/>
<dbReference type="InterPro" id="IPR014030">
    <property type="entry name" value="Ketoacyl_synth_N"/>
</dbReference>
<evidence type="ECO:0000313" key="3">
    <source>
        <dbReference type="Proteomes" id="UP000052052"/>
    </source>
</evidence>
<feature type="domain" description="Beta-ketoacyl synthase-like N-terminal" evidence="1">
    <location>
        <begin position="23"/>
        <end position="242"/>
    </location>
</feature>
<protein>
    <submittedName>
        <fullName evidence="2">3-oxoacyl-ACP synthase</fullName>
    </submittedName>
</protein>
<gene>
    <name evidence="2" type="ORF">ABB29_04900</name>
</gene>
<dbReference type="Pfam" id="PF13723">
    <property type="entry name" value="Ketoacyl-synt_2"/>
    <property type="match status" value="1"/>
</dbReference>
<dbReference type="RefSeq" id="WP_170185848.1">
    <property type="nucleotide sequence ID" value="NZ_LDJL01000004.1"/>
</dbReference>
<accession>A0A0R0CNX1</accession>
<evidence type="ECO:0000259" key="1">
    <source>
        <dbReference type="Pfam" id="PF13723"/>
    </source>
</evidence>
<dbReference type="STRING" id="344882.ABB29_04900"/>